<keyword evidence="2" id="KW-1185">Reference proteome</keyword>
<dbReference type="NCBIfam" id="TIGR03853">
    <property type="entry name" value="matur_matur"/>
    <property type="match status" value="1"/>
</dbReference>
<dbReference type="Proteomes" id="UP000596252">
    <property type="component" value="Chromosome"/>
</dbReference>
<evidence type="ECO:0000313" key="2">
    <source>
        <dbReference type="Proteomes" id="UP000596252"/>
    </source>
</evidence>
<gene>
    <name evidence="1" type="ORF">JQC75_06330</name>
</gene>
<dbReference type="RefSeq" id="WP_203326593.1">
    <property type="nucleotide sequence ID" value="NZ_CP069213.1"/>
</dbReference>
<dbReference type="Pfam" id="PF10678">
    <property type="entry name" value="DUF2492"/>
    <property type="match status" value="1"/>
</dbReference>
<name>A0ABX7G6P5_9GAMM</name>
<proteinExistence type="predicted"/>
<sequence length="80" mass="8673">MTQSVHGHQVMALMLAHGKPLTQDALVALIAQTFGDDARFHTCSAQGLTSEELVTLLKRKGKFIDTAQGLVTEQALICEH</sequence>
<dbReference type="InterPro" id="IPR019620">
    <property type="entry name" value="Metal-bd_prot_put"/>
</dbReference>
<protein>
    <submittedName>
        <fullName evidence="1">YecH family protein</fullName>
    </submittedName>
</protein>
<dbReference type="EMBL" id="CP069213">
    <property type="protein sequence ID" value="QRH03019.1"/>
    <property type="molecule type" value="Genomic_DNA"/>
</dbReference>
<reference evidence="1 2" key="1">
    <citation type="journal article" date="2012" name="Antonie Van Leeuwenhoek">
        <title>Shewanella litorisediminis sp. nov., a gammaproteobacterium isolated from a tidal flat sediment.</title>
        <authorList>
            <person name="Lee M.H."/>
            <person name="Yoon J.H."/>
        </authorList>
    </citation>
    <scope>NUCLEOTIDE SEQUENCE [LARGE SCALE GENOMIC DNA]</scope>
    <source>
        <strain evidence="1 2">SMK1-12</strain>
    </source>
</reference>
<organism evidence="1 2">
    <name type="scientific">Shewanella litorisediminis</name>
    <dbReference type="NCBI Taxonomy" id="1173586"/>
    <lineage>
        <taxon>Bacteria</taxon>
        <taxon>Pseudomonadati</taxon>
        <taxon>Pseudomonadota</taxon>
        <taxon>Gammaproteobacteria</taxon>
        <taxon>Alteromonadales</taxon>
        <taxon>Shewanellaceae</taxon>
        <taxon>Shewanella</taxon>
    </lineage>
</organism>
<evidence type="ECO:0000313" key="1">
    <source>
        <dbReference type="EMBL" id="QRH03019.1"/>
    </source>
</evidence>
<accession>A0ABX7G6P5</accession>